<feature type="domain" description="Reverse transcriptase" evidence="1">
    <location>
        <begin position="399"/>
        <end position="512"/>
    </location>
</feature>
<accession>A0AAV3QAM2</accession>
<dbReference type="PANTHER" id="PTHR46890:SF48">
    <property type="entry name" value="RNA-DIRECTED DNA POLYMERASE"/>
    <property type="match status" value="1"/>
</dbReference>
<dbReference type="SUPFAM" id="SSF56672">
    <property type="entry name" value="DNA/RNA polymerases"/>
    <property type="match status" value="1"/>
</dbReference>
<dbReference type="AlphaFoldDB" id="A0AAV3QAM2"/>
<organism evidence="2 3">
    <name type="scientific">Lithospermum erythrorhizon</name>
    <name type="common">Purple gromwell</name>
    <name type="synonym">Lithospermum officinale var. erythrorhizon</name>
    <dbReference type="NCBI Taxonomy" id="34254"/>
    <lineage>
        <taxon>Eukaryota</taxon>
        <taxon>Viridiplantae</taxon>
        <taxon>Streptophyta</taxon>
        <taxon>Embryophyta</taxon>
        <taxon>Tracheophyta</taxon>
        <taxon>Spermatophyta</taxon>
        <taxon>Magnoliopsida</taxon>
        <taxon>eudicotyledons</taxon>
        <taxon>Gunneridae</taxon>
        <taxon>Pentapetalae</taxon>
        <taxon>asterids</taxon>
        <taxon>lamiids</taxon>
        <taxon>Boraginales</taxon>
        <taxon>Boraginaceae</taxon>
        <taxon>Boraginoideae</taxon>
        <taxon>Lithospermeae</taxon>
        <taxon>Lithospermum</taxon>
    </lineage>
</organism>
<dbReference type="InterPro" id="IPR036691">
    <property type="entry name" value="Endo/exonu/phosph_ase_sf"/>
</dbReference>
<evidence type="ECO:0000259" key="1">
    <source>
        <dbReference type="Pfam" id="PF00078"/>
    </source>
</evidence>
<dbReference type="InterPro" id="IPR052343">
    <property type="entry name" value="Retrotransposon-Effector_Assoc"/>
</dbReference>
<dbReference type="Proteomes" id="UP001454036">
    <property type="component" value="Unassembled WGS sequence"/>
</dbReference>
<gene>
    <name evidence="2" type="ORF">LIER_17311</name>
</gene>
<dbReference type="Gene3D" id="3.60.10.10">
    <property type="entry name" value="Endonuclease/exonuclease/phosphatase"/>
    <property type="match status" value="1"/>
</dbReference>
<comment type="caution">
    <text evidence="2">The sequence shown here is derived from an EMBL/GenBank/DDBJ whole genome shotgun (WGS) entry which is preliminary data.</text>
</comment>
<reference evidence="2 3" key="1">
    <citation type="submission" date="2024-01" db="EMBL/GenBank/DDBJ databases">
        <title>The complete chloroplast genome sequence of Lithospermum erythrorhizon: insights into the phylogenetic relationship among Boraginaceae species and the maternal lineages of purple gromwells.</title>
        <authorList>
            <person name="Okada T."/>
            <person name="Watanabe K."/>
        </authorList>
    </citation>
    <scope>NUCLEOTIDE SEQUENCE [LARGE SCALE GENOMIC DNA]</scope>
</reference>
<keyword evidence="3" id="KW-1185">Reference proteome</keyword>
<dbReference type="CDD" id="cd01650">
    <property type="entry name" value="RT_nLTR_like"/>
    <property type="match status" value="1"/>
</dbReference>
<dbReference type="PANTHER" id="PTHR46890">
    <property type="entry name" value="NON-LTR RETROLELEMENT REVERSE TRANSCRIPTASE-LIKE PROTEIN-RELATED"/>
    <property type="match status" value="1"/>
</dbReference>
<dbReference type="InterPro" id="IPR043502">
    <property type="entry name" value="DNA/RNA_pol_sf"/>
</dbReference>
<dbReference type="Pfam" id="PF00078">
    <property type="entry name" value="RVT_1"/>
    <property type="match status" value="1"/>
</dbReference>
<proteinExistence type="predicted"/>
<evidence type="ECO:0000313" key="2">
    <source>
        <dbReference type="EMBL" id="GAA0160854.1"/>
    </source>
</evidence>
<sequence>MEVEVLDDQIQFVNLQVSSLLCNEQVVMTAVYASCSVSERRQLWDGLQIMSTTSKPWIIMGDFNVIKGPSEQIGCKALNTCAMEDFNDCLLNCKLEDAGFQGSSLSWTNGRASKRLDRVLFNQAYGDLYSTIKRNLQISTFVVPTSDFNKLVEDNWNIPLAGDPLYTLGMKLKRLKGVLKSWNRHTFGNVFSRVEQSEEEVQHCEAAFESSGLVEDREALQHAKAFHLRSLAMKEDFLKQQSGIKWLQEGDRNTAFYHNFVRKKRKKRAVLGIMEEGNWLDMPDDIAQSGVAFYKDLFTHYLADADEEIIDCIPSMVTAEDNKMLMFPPDMEEVRKVVFSLSKDSVAGPDGYNGYFFHNFWPLIAKDVLDAVTHFMEGHNLHQAFTSTVVALLPKGSSPKSWKDYRPISLCNFVNKIMTKLMSTRLATILPKLISDSQAGFVQGRLIQDNILLAQELMHHIDKGKQVGNIILNLDMSKAFDKLSWGFLQRVLRKFGFAAIWIERVMAALDNNWFSKLMAFLEHYQKVSGQLVNAEKSSVILSSKASSARCSIVLKVTGFKRGTTHFLIWEFLFTKGRKDLFFLTP</sequence>
<dbReference type="SUPFAM" id="SSF56219">
    <property type="entry name" value="DNase I-like"/>
    <property type="match status" value="1"/>
</dbReference>
<name>A0AAV3QAM2_LITER</name>
<evidence type="ECO:0000313" key="3">
    <source>
        <dbReference type="Proteomes" id="UP001454036"/>
    </source>
</evidence>
<protein>
    <recommendedName>
        <fullName evidence="1">Reverse transcriptase domain-containing protein</fullName>
    </recommendedName>
</protein>
<dbReference type="InterPro" id="IPR000477">
    <property type="entry name" value="RT_dom"/>
</dbReference>
<dbReference type="EMBL" id="BAABME010004012">
    <property type="protein sequence ID" value="GAA0160854.1"/>
    <property type="molecule type" value="Genomic_DNA"/>
</dbReference>